<comment type="caution">
    <text evidence="1">The sequence shown here is derived from an EMBL/GenBank/DDBJ whole genome shotgun (WGS) entry which is preliminary data.</text>
</comment>
<dbReference type="EMBL" id="QZEV01000075">
    <property type="protein sequence ID" value="RJL00723.1"/>
    <property type="molecule type" value="Genomic_DNA"/>
</dbReference>
<sequence length="73" mass="8135">MNEKYAFGDAGRTVYIREVAAATLPRDVQDQVPDGATLYAVHDTHGERLALVNDRRLAFQLARQNELSPVSVH</sequence>
<dbReference type="OrthoDB" id="7205167at2"/>
<accession>A0A418ZSQ9</accession>
<name>A0A418ZSQ9_9RHOB</name>
<organism evidence="1 2">
    <name type="scientific">Paracoccus aestuarii</name>
    <dbReference type="NCBI Taxonomy" id="453842"/>
    <lineage>
        <taxon>Bacteria</taxon>
        <taxon>Pseudomonadati</taxon>
        <taxon>Pseudomonadota</taxon>
        <taxon>Alphaproteobacteria</taxon>
        <taxon>Rhodobacterales</taxon>
        <taxon>Paracoccaceae</taxon>
        <taxon>Paracoccus</taxon>
    </lineage>
</organism>
<dbReference type="AlphaFoldDB" id="A0A418ZSQ9"/>
<evidence type="ECO:0000313" key="2">
    <source>
        <dbReference type="Proteomes" id="UP000285530"/>
    </source>
</evidence>
<dbReference type="RefSeq" id="WP_119886977.1">
    <property type="nucleotide sequence ID" value="NZ_CP067169.1"/>
</dbReference>
<evidence type="ECO:0000313" key="1">
    <source>
        <dbReference type="EMBL" id="RJL00723.1"/>
    </source>
</evidence>
<dbReference type="Pfam" id="PF06620">
    <property type="entry name" value="DUF1150"/>
    <property type="match status" value="1"/>
</dbReference>
<protein>
    <submittedName>
        <fullName evidence="1">DUF1150 family protein</fullName>
    </submittedName>
</protein>
<dbReference type="InterPro" id="IPR009531">
    <property type="entry name" value="DUF1150"/>
</dbReference>
<dbReference type="Proteomes" id="UP000285530">
    <property type="component" value="Unassembled WGS sequence"/>
</dbReference>
<keyword evidence="2" id="KW-1185">Reference proteome</keyword>
<proteinExistence type="predicted"/>
<reference evidence="1 2" key="1">
    <citation type="submission" date="2018-09" db="EMBL/GenBank/DDBJ databases">
        <title>Paracoccus onubensis nov. sp. a moderate halophilic bacterium isolated from Gruta de las Maravillas (Aracena, Spain).</title>
        <authorList>
            <person name="Jurado V."/>
            <person name="Gutierrez-Patricio S."/>
            <person name="Gonzalez-Pimentel J.L."/>
            <person name="Laiz L."/>
            <person name="Saiz-Jimenez C."/>
        </authorList>
    </citation>
    <scope>NUCLEOTIDE SEQUENCE [LARGE SCALE GENOMIC DNA]</scope>
    <source>
        <strain evidence="1 2">DSM 19484</strain>
    </source>
</reference>
<gene>
    <name evidence="1" type="ORF">D3P06_13115</name>
</gene>